<organism evidence="2 3">
    <name type="scientific">Massarina eburnea CBS 473.64</name>
    <dbReference type="NCBI Taxonomy" id="1395130"/>
    <lineage>
        <taxon>Eukaryota</taxon>
        <taxon>Fungi</taxon>
        <taxon>Dikarya</taxon>
        <taxon>Ascomycota</taxon>
        <taxon>Pezizomycotina</taxon>
        <taxon>Dothideomycetes</taxon>
        <taxon>Pleosporomycetidae</taxon>
        <taxon>Pleosporales</taxon>
        <taxon>Massarineae</taxon>
        <taxon>Massarinaceae</taxon>
        <taxon>Massarina</taxon>
    </lineage>
</organism>
<dbReference type="EMBL" id="MU006776">
    <property type="protein sequence ID" value="KAF2646445.1"/>
    <property type="molecule type" value="Genomic_DNA"/>
</dbReference>
<sequence>MSSQQPAPTAAATSSSPIFGLSSPPIWKLPDELLLCIAAKLARNTDLRRLSLVNKKLKGIAQEALVKEVLMPPNGIIKLLDTLCGRSDLAKKVKSVDLGDYQFPAVRSPTGGINDERLSIFNLDKSSLFRRLRSSIDETNGEGLFARIIAAIGKEQGAIWTPSHQYFLDILIALSPSLKELTIRLPERPGDPVQLLLLHSFLNSDSSPTLDLVDPFQGPALQLLRERLRVLTLSSATFKSLRTHNVTLRSMSQLVRLSIPMDALIFPTLEATDPVKALPSSLECIRIRPCNNNLVRWIPELASAFSNREFPKLQRLEMVFQSCLRSSLILIGHGTGVLAAFRNVMYRLRDNGLSFVTFRLDGTSAGDMIEELDAWSCLSDSESWWAATKGMQFSETVARNDAGAPRKRTPAEIRFFIRGTHQRTRLRRICRFGPEGSWDETTITFGKDKKPKVDEKKCVFDRGEWEKVLSAYKLSSTPDFLMQDVGSGPLNGPSPQQVQELLHSAYNPTVYSWSFDPSRSNPTASTFDDNEWSGQEFFSKEMVIDSDLMASPRPKKRIRPTNIPAPNRRRSRTPPARHMKQKVQ</sequence>
<feature type="region of interest" description="Disordered" evidence="1">
    <location>
        <begin position="543"/>
        <end position="584"/>
    </location>
</feature>
<keyword evidence="3" id="KW-1185">Reference proteome</keyword>
<dbReference type="CDD" id="cd09917">
    <property type="entry name" value="F-box_SF"/>
    <property type="match status" value="1"/>
</dbReference>
<gene>
    <name evidence="2" type="ORF">P280DRAFT_464669</name>
</gene>
<reference evidence="2" key="1">
    <citation type="journal article" date="2020" name="Stud. Mycol.">
        <title>101 Dothideomycetes genomes: a test case for predicting lifestyles and emergence of pathogens.</title>
        <authorList>
            <person name="Haridas S."/>
            <person name="Albert R."/>
            <person name="Binder M."/>
            <person name="Bloem J."/>
            <person name="Labutti K."/>
            <person name="Salamov A."/>
            <person name="Andreopoulos B."/>
            <person name="Baker S."/>
            <person name="Barry K."/>
            <person name="Bills G."/>
            <person name="Bluhm B."/>
            <person name="Cannon C."/>
            <person name="Castanera R."/>
            <person name="Culley D."/>
            <person name="Daum C."/>
            <person name="Ezra D."/>
            <person name="Gonzalez J."/>
            <person name="Henrissat B."/>
            <person name="Kuo A."/>
            <person name="Liang C."/>
            <person name="Lipzen A."/>
            <person name="Lutzoni F."/>
            <person name="Magnuson J."/>
            <person name="Mondo S."/>
            <person name="Nolan M."/>
            <person name="Ohm R."/>
            <person name="Pangilinan J."/>
            <person name="Park H.-J."/>
            <person name="Ramirez L."/>
            <person name="Alfaro M."/>
            <person name="Sun H."/>
            <person name="Tritt A."/>
            <person name="Yoshinaga Y."/>
            <person name="Zwiers L.-H."/>
            <person name="Turgeon B."/>
            <person name="Goodwin S."/>
            <person name="Spatafora J."/>
            <person name="Crous P."/>
            <person name="Grigoriev I."/>
        </authorList>
    </citation>
    <scope>NUCLEOTIDE SEQUENCE</scope>
    <source>
        <strain evidence="2">CBS 473.64</strain>
    </source>
</reference>
<dbReference type="OrthoDB" id="3768945at2759"/>
<dbReference type="Proteomes" id="UP000799753">
    <property type="component" value="Unassembled WGS sequence"/>
</dbReference>
<protein>
    <recommendedName>
        <fullName evidence="4">F-box domain-containing protein</fullName>
    </recommendedName>
</protein>
<evidence type="ECO:0000313" key="3">
    <source>
        <dbReference type="Proteomes" id="UP000799753"/>
    </source>
</evidence>
<name>A0A6A6SEW7_9PLEO</name>
<proteinExistence type="predicted"/>
<feature type="compositionally biased region" description="Basic residues" evidence="1">
    <location>
        <begin position="567"/>
        <end position="584"/>
    </location>
</feature>
<dbReference type="AlphaFoldDB" id="A0A6A6SEW7"/>
<evidence type="ECO:0000313" key="2">
    <source>
        <dbReference type="EMBL" id="KAF2646445.1"/>
    </source>
</evidence>
<evidence type="ECO:0000256" key="1">
    <source>
        <dbReference type="SAM" id="MobiDB-lite"/>
    </source>
</evidence>
<evidence type="ECO:0008006" key="4">
    <source>
        <dbReference type="Google" id="ProtNLM"/>
    </source>
</evidence>
<accession>A0A6A6SEW7</accession>